<feature type="transmembrane region" description="Helical" evidence="7">
    <location>
        <begin position="21"/>
        <end position="39"/>
    </location>
</feature>
<dbReference type="Pfam" id="PF00860">
    <property type="entry name" value="Xan_ur_permease"/>
    <property type="match status" value="1"/>
</dbReference>
<feature type="transmembrane region" description="Helical" evidence="7">
    <location>
        <begin position="170"/>
        <end position="190"/>
    </location>
</feature>
<dbReference type="Proteomes" id="UP000298653">
    <property type="component" value="Chromosome"/>
</dbReference>
<dbReference type="EMBL" id="CP040058">
    <property type="protein sequence ID" value="QCP36626.1"/>
    <property type="molecule type" value="Genomic_DNA"/>
</dbReference>
<feature type="transmembrane region" description="Helical" evidence="7">
    <location>
        <begin position="99"/>
        <end position="121"/>
    </location>
</feature>
<comment type="similarity">
    <text evidence="2">Belongs to the nucleobase:cation symporter-2 (NCS2) (TC 2.A.40) family. Azg-like subfamily.</text>
</comment>
<keyword evidence="3" id="KW-0813">Transport</keyword>
<feature type="transmembrane region" description="Helical" evidence="7">
    <location>
        <begin position="133"/>
        <end position="158"/>
    </location>
</feature>
<keyword evidence="4 7" id="KW-0812">Transmembrane</keyword>
<evidence type="ECO:0000256" key="2">
    <source>
        <dbReference type="ARBA" id="ARBA00005697"/>
    </source>
</evidence>
<comment type="subcellular location">
    <subcellularLocation>
        <location evidence="1">Endomembrane system</location>
        <topology evidence="1">Multi-pass membrane protein</topology>
    </subcellularLocation>
</comment>
<evidence type="ECO:0000256" key="7">
    <source>
        <dbReference type="SAM" id="Phobius"/>
    </source>
</evidence>
<dbReference type="GO" id="GO:0005345">
    <property type="term" value="F:purine nucleobase transmembrane transporter activity"/>
    <property type="evidence" value="ECO:0007669"/>
    <property type="project" value="TreeGrafter"/>
</dbReference>
<evidence type="ECO:0000256" key="6">
    <source>
        <dbReference type="ARBA" id="ARBA00023136"/>
    </source>
</evidence>
<keyword evidence="6 7" id="KW-0472">Membrane</keyword>
<dbReference type="AlphaFoldDB" id="A0A4P8IGT4"/>
<dbReference type="InterPro" id="IPR006043">
    <property type="entry name" value="NCS2"/>
</dbReference>
<proteinExistence type="inferred from homology"/>
<evidence type="ECO:0000256" key="4">
    <source>
        <dbReference type="ARBA" id="ARBA00022692"/>
    </source>
</evidence>
<feature type="transmembrane region" description="Helical" evidence="7">
    <location>
        <begin position="76"/>
        <end position="93"/>
    </location>
</feature>
<feature type="transmembrane region" description="Helical" evidence="7">
    <location>
        <begin position="329"/>
        <end position="356"/>
    </location>
</feature>
<evidence type="ECO:0000256" key="1">
    <source>
        <dbReference type="ARBA" id="ARBA00004127"/>
    </source>
</evidence>
<keyword evidence="5 7" id="KW-1133">Transmembrane helix</keyword>
<feature type="transmembrane region" description="Helical" evidence="7">
    <location>
        <begin position="234"/>
        <end position="253"/>
    </location>
</feature>
<dbReference type="PANTHER" id="PTHR43337:SF1">
    <property type="entry name" value="XANTHINE_URACIL PERMEASE C887.17-RELATED"/>
    <property type="match status" value="1"/>
</dbReference>
<dbReference type="GO" id="GO:0005886">
    <property type="term" value="C:plasma membrane"/>
    <property type="evidence" value="ECO:0007669"/>
    <property type="project" value="TreeGrafter"/>
</dbReference>
<gene>
    <name evidence="8" type="ORF">AR1Y2_3172</name>
</gene>
<sequence length="434" mass="45970">MKHWIEKQFHLKNNHTDIKTEFLAGITVFVTMAYALATIPNMLEITGVDKHVMMTIMVMLIVVTTLAMAFYTNRPFALAPGLSSAGIVAAMIAGEQVPVKIAGGVVFWSGILFLLITFLGLREAIVRAIPASLKYAVSAGIGLFIAVIGAKGAGLIVADQSKNSLSFGNLGSPEVIVAVLGFLVLLVLRARRVPGDMILSILAATAVGLPLGVTKLPEKIISMPASIGGQLFNINILGALHVLYLPFLIALFVPDFFATVGTILGVGARAGYLDENGNFDGIDKCFQVDAAATSFGALFGMPGLTTYLESSAGIEAGGKTGLTVVFTSIFFLLALFFAPAALIIPSAATAPVLIYIGISMLEAMRHIHYDDITESMPAFMCVAFTVLAGNIANGICTAILFYLVMKAAAGKVKEIHVFMYLLGAVSVLYFYTLL</sequence>
<protein>
    <submittedName>
        <fullName evidence="8">Xanthine/uracil/thiamine/ascorbate permease family protein</fullName>
    </submittedName>
</protein>
<dbReference type="GO" id="GO:0012505">
    <property type="term" value="C:endomembrane system"/>
    <property type="evidence" value="ECO:0007669"/>
    <property type="project" value="UniProtKB-SubCell"/>
</dbReference>
<evidence type="ECO:0000313" key="9">
    <source>
        <dbReference type="Proteomes" id="UP000298653"/>
    </source>
</evidence>
<dbReference type="OrthoDB" id="9808458at2"/>
<evidence type="ECO:0000256" key="3">
    <source>
        <dbReference type="ARBA" id="ARBA00022448"/>
    </source>
</evidence>
<accession>A0A4P8IGT4</accession>
<name>A0A4P8IGT4_9FIRM</name>
<organism evidence="8 9">
    <name type="scientific">Anaerostipes rhamnosivorans</name>
    <dbReference type="NCBI Taxonomy" id="1229621"/>
    <lineage>
        <taxon>Bacteria</taxon>
        <taxon>Bacillati</taxon>
        <taxon>Bacillota</taxon>
        <taxon>Clostridia</taxon>
        <taxon>Lachnospirales</taxon>
        <taxon>Lachnospiraceae</taxon>
        <taxon>Anaerostipes</taxon>
    </lineage>
</organism>
<dbReference type="RefSeq" id="WP_137329828.1">
    <property type="nucleotide sequence ID" value="NZ_CP040058.1"/>
</dbReference>
<feature type="transmembrane region" description="Helical" evidence="7">
    <location>
        <begin position="51"/>
        <end position="71"/>
    </location>
</feature>
<feature type="transmembrane region" description="Helical" evidence="7">
    <location>
        <begin position="376"/>
        <end position="403"/>
    </location>
</feature>
<evidence type="ECO:0000313" key="8">
    <source>
        <dbReference type="EMBL" id="QCP36626.1"/>
    </source>
</evidence>
<feature type="transmembrane region" description="Helical" evidence="7">
    <location>
        <begin position="415"/>
        <end position="432"/>
    </location>
</feature>
<dbReference type="PANTHER" id="PTHR43337">
    <property type="entry name" value="XANTHINE/URACIL PERMEASE C887.17-RELATED"/>
    <property type="match status" value="1"/>
</dbReference>
<dbReference type="InterPro" id="IPR045018">
    <property type="entry name" value="Azg-like"/>
</dbReference>
<dbReference type="KEGG" id="arf:AR1Y2_3172"/>
<evidence type="ECO:0000256" key="5">
    <source>
        <dbReference type="ARBA" id="ARBA00022989"/>
    </source>
</evidence>
<keyword evidence="9" id="KW-1185">Reference proteome</keyword>
<reference evidence="8 9" key="1">
    <citation type="submission" date="2019-05" db="EMBL/GenBank/DDBJ databases">
        <title>Complete genome sequencing of Anaerostipes rhamnosivorans.</title>
        <authorList>
            <person name="Bui T.P.N."/>
            <person name="de Vos W.M."/>
        </authorList>
    </citation>
    <scope>NUCLEOTIDE SEQUENCE [LARGE SCALE GENOMIC DNA]</scope>
    <source>
        <strain evidence="8 9">1y2</strain>
    </source>
</reference>